<gene>
    <name evidence="2" type="ORF">ZEAMMB73_Zm00001d025951</name>
</gene>
<proteinExistence type="predicted"/>
<feature type="region of interest" description="Disordered" evidence="1">
    <location>
        <begin position="41"/>
        <end position="122"/>
    </location>
</feature>
<sequence>MTTCILTGATPLLAQRSRYGASHVLRRCPPRLRLFLQRHRQGDACPPPRHPPPSPCTPPSPADHSRLYPSGSRARTHITRTMARGSGTRPRRLLEQRNPTERSNANLQSQIPAARKDRGDEQPRVAEHLLSCIRAEGSCRDYVAIKMDGSSILRLL</sequence>
<evidence type="ECO:0000256" key="1">
    <source>
        <dbReference type="SAM" id="MobiDB-lite"/>
    </source>
</evidence>
<protein>
    <submittedName>
        <fullName evidence="2">Kinesin-related protein15</fullName>
    </submittedName>
</protein>
<feature type="compositionally biased region" description="Pro residues" evidence="1">
    <location>
        <begin position="45"/>
        <end position="61"/>
    </location>
</feature>
<dbReference type="ExpressionAtlas" id="A0A1D6JB42">
    <property type="expression patterns" value="baseline and differential"/>
</dbReference>
<organism evidence="2">
    <name type="scientific">Zea mays</name>
    <name type="common">Maize</name>
    <dbReference type="NCBI Taxonomy" id="4577"/>
    <lineage>
        <taxon>Eukaryota</taxon>
        <taxon>Viridiplantae</taxon>
        <taxon>Streptophyta</taxon>
        <taxon>Embryophyta</taxon>
        <taxon>Tracheophyta</taxon>
        <taxon>Spermatophyta</taxon>
        <taxon>Magnoliopsida</taxon>
        <taxon>Liliopsida</taxon>
        <taxon>Poales</taxon>
        <taxon>Poaceae</taxon>
        <taxon>PACMAD clade</taxon>
        <taxon>Panicoideae</taxon>
        <taxon>Andropogonodae</taxon>
        <taxon>Andropogoneae</taxon>
        <taxon>Tripsacinae</taxon>
        <taxon>Zea</taxon>
    </lineage>
</organism>
<evidence type="ECO:0000313" key="2">
    <source>
        <dbReference type="EMBL" id="AQK45119.1"/>
    </source>
</evidence>
<feature type="compositionally biased region" description="Polar residues" evidence="1">
    <location>
        <begin position="101"/>
        <end position="111"/>
    </location>
</feature>
<reference evidence="2" key="1">
    <citation type="submission" date="2015-12" db="EMBL/GenBank/DDBJ databases">
        <title>Update maize B73 reference genome by single molecule sequencing technologies.</title>
        <authorList>
            <consortium name="Maize Genome Sequencing Project"/>
            <person name="Ware D."/>
        </authorList>
    </citation>
    <scope>NUCLEOTIDE SEQUENCE</scope>
    <source>
        <tissue evidence="2">Seedling</tissue>
    </source>
</reference>
<accession>A0A1D6JB42</accession>
<dbReference type="EMBL" id="CM000786">
    <property type="protein sequence ID" value="AQK45119.1"/>
    <property type="molecule type" value="Genomic_DNA"/>
</dbReference>
<dbReference type="AlphaFoldDB" id="A0A1D6JB42"/>
<name>A0A1D6JB42_MAIZE</name>